<keyword evidence="3" id="KW-1185">Reference proteome</keyword>
<keyword evidence="2" id="KW-0540">Nuclease</keyword>
<dbReference type="STRING" id="1183438.GKIL_1193"/>
<keyword evidence="2" id="KW-0255">Endonuclease</keyword>
<dbReference type="RefSeq" id="WP_023172523.1">
    <property type="nucleotide sequence ID" value="NC_022600.1"/>
</dbReference>
<dbReference type="GO" id="GO:0008270">
    <property type="term" value="F:zinc ion binding"/>
    <property type="evidence" value="ECO:0007669"/>
    <property type="project" value="InterPro"/>
</dbReference>
<dbReference type="Pfam" id="PF01844">
    <property type="entry name" value="HNH"/>
    <property type="match status" value="1"/>
</dbReference>
<dbReference type="HOGENOM" id="CLU_104142_1_0_3"/>
<gene>
    <name evidence="2" type="ORF">GKIL_1193</name>
</gene>
<evidence type="ECO:0000313" key="3">
    <source>
        <dbReference type="Proteomes" id="UP000017396"/>
    </source>
</evidence>
<dbReference type="eggNOG" id="COG1403">
    <property type="taxonomic scope" value="Bacteria"/>
</dbReference>
<dbReference type="PANTHER" id="PTHR33877">
    <property type="entry name" value="SLL1193 PROTEIN"/>
    <property type="match status" value="1"/>
</dbReference>
<dbReference type="KEGG" id="glj:GKIL_1193"/>
<evidence type="ECO:0000259" key="1">
    <source>
        <dbReference type="Pfam" id="PF01844"/>
    </source>
</evidence>
<dbReference type="Gene3D" id="1.10.30.50">
    <property type="match status" value="1"/>
</dbReference>
<organism evidence="2 3">
    <name type="scientific">Gloeobacter kilaueensis (strain ATCC BAA-2537 / CCAP 1431/1 / ULC 316 / JS1)</name>
    <dbReference type="NCBI Taxonomy" id="1183438"/>
    <lineage>
        <taxon>Bacteria</taxon>
        <taxon>Bacillati</taxon>
        <taxon>Cyanobacteriota</taxon>
        <taxon>Cyanophyceae</taxon>
        <taxon>Gloeobacterales</taxon>
        <taxon>Gloeobacteraceae</taxon>
        <taxon>Gloeobacter</taxon>
    </lineage>
</organism>
<dbReference type="EMBL" id="CP003587">
    <property type="protein sequence ID" value="AGY57439.1"/>
    <property type="molecule type" value="Genomic_DNA"/>
</dbReference>
<protein>
    <submittedName>
        <fullName evidence="2">HNH endonuclease</fullName>
    </submittedName>
</protein>
<dbReference type="PANTHER" id="PTHR33877:SF1">
    <property type="entry name" value="TYPE IV METHYL-DIRECTED RESTRICTION ENZYME ECOKMCRA"/>
    <property type="match status" value="1"/>
</dbReference>
<sequence length="107" mass="12152">MHIEHIVPVSKGGPDDLGNLCLSCSWCNLSKAAKIDEKDPQTENTERLFHPVEQVWSEHFEWKLEDKATIVGRTPTGRATVAALKMNRTEALTVRRNWLEAGWYPPP</sequence>
<feature type="domain" description="HNH" evidence="1">
    <location>
        <begin position="2"/>
        <end position="32"/>
    </location>
</feature>
<dbReference type="CDD" id="cd00085">
    <property type="entry name" value="HNHc"/>
    <property type="match status" value="1"/>
</dbReference>
<dbReference type="GO" id="GO:0004519">
    <property type="term" value="F:endonuclease activity"/>
    <property type="evidence" value="ECO:0007669"/>
    <property type="project" value="UniProtKB-KW"/>
</dbReference>
<dbReference type="GO" id="GO:0003676">
    <property type="term" value="F:nucleic acid binding"/>
    <property type="evidence" value="ECO:0007669"/>
    <property type="project" value="InterPro"/>
</dbReference>
<dbReference type="InterPro" id="IPR003615">
    <property type="entry name" value="HNH_nuc"/>
</dbReference>
<proteinExistence type="predicted"/>
<dbReference type="AlphaFoldDB" id="U5QIK4"/>
<reference evidence="2 3" key="1">
    <citation type="journal article" date="2013" name="PLoS ONE">
        <title>Cultivation and Complete Genome Sequencing of Gloeobacter kilaueensis sp. nov., from a Lava Cave in Kilauea Caldera, Hawai'i.</title>
        <authorList>
            <person name="Saw J.H."/>
            <person name="Schatz M."/>
            <person name="Brown M.V."/>
            <person name="Kunkel D.D."/>
            <person name="Foster J.S."/>
            <person name="Shick H."/>
            <person name="Christensen S."/>
            <person name="Hou S."/>
            <person name="Wan X."/>
            <person name="Donachie S.P."/>
        </authorList>
    </citation>
    <scope>NUCLEOTIDE SEQUENCE [LARGE SCALE GENOMIC DNA]</scope>
    <source>
        <strain evidence="3">JS</strain>
    </source>
</reference>
<dbReference type="Proteomes" id="UP000017396">
    <property type="component" value="Chromosome"/>
</dbReference>
<evidence type="ECO:0000313" key="2">
    <source>
        <dbReference type="EMBL" id="AGY57439.1"/>
    </source>
</evidence>
<name>U5QIK4_GLOK1</name>
<keyword evidence="2" id="KW-0378">Hydrolase</keyword>
<dbReference type="InterPro" id="IPR052892">
    <property type="entry name" value="NA-targeting_endonuclease"/>
</dbReference>
<dbReference type="InterPro" id="IPR002711">
    <property type="entry name" value="HNH"/>
</dbReference>
<accession>U5QIK4</accession>